<evidence type="ECO:0000313" key="3">
    <source>
        <dbReference type="EMBL" id="KAK3862972.1"/>
    </source>
</evidence>
<dbReference type="AlphaFoldDB" id="A0AAE1K2Y9"/>
<protein>
    <recommendedName>
        <fullName evidence="2">Ig-like domain-containing protein</fullName>
    </recommendedName>
</protein>
<dbReference type="Gene3D" id="2.60.40.10">
    <property type="entry name" value="Immunoglobulins"/>
    <property type="match status" value="3"/>
</dbReference>
<proteinExistence type="predicted"/>
<dbReference type="InterPro" id="IPR003599">
    <property type="entry name" value="Ig_sub"/>
</dbReference>
<evidence type="ECO:0000259" key="2">
    <source>
        <dbReference type="PROSITE" id="PS50835"/>
    </source>
</evidence>
<organism evidence="3 4">
    <name type="scientific">Petrolisthes cinctipes</name>
    <name type="common">Flat porcelain crab</name>
    <dbReference type="NCBI Taxonomy" id="88211"/>
    <lineage>
        <taxon>Eukaryota</taxon>
        <taxon>Metazoa</taxon>
        <taxon>Ecdysozoa</taxon>
        <taxon>Arthropoda</taxon>
        <taxon>Crustacea</taxon>
        <taxon>Multicrustacea</taxon>
        <taxon>Malacostraca</taxon>
        <taxon>Eumalacostraca</taxon>
        <taxon>Eucarida</taxon>
        <taxon>Decapoda</taxon>
        <taxon>Pleocyemata</taxon>
        <taxon>Anomura</taxon>
        <taxon>Galatheoidea</taxon>
        <taxon>Porcellanidae</taxon>
        <taxon>Petrolisthes</taxon>
    </lineage>
</organism>
<dbReference type="PROSITE" id="PS50835">
    <property type="entry name" value="IG_LIKE"/>
    <property type="match status" value="2"/>
</dbReference>
<accession>A0AAE1K2Y9</accession>
<dbReference type="PANTHER" id="PTHR10075:SF100">
    <property type="entry name" value="FASCICLIN-2"/>
    <property type="match status" value="1"/>
</dbReference>
<dbReference type="GO" id="GO:0005886">
    <property type="term" value="C:plasma membrane"/>
    <property type="evidence" value="ECO:0007669"/>
    <property type="project" value="TreeGrafter"/>
</dbReference>
<name>A0AAE1K2Y9_PETCI</name>
<dbReference type="EMBL" id="JAWQEG010004110">
    <property type="protein sequence ID" value="KAK3862972.1"/>
    <property type="molecule type" value="Genomic_DNA"/>
</dbReference>
<dbReference type="InterPro" id="IPR003598">
    <property type="entry name" value="Ig_sub2"/>
</dbReference>
<gene>
    <name evidence="3" type="ORF">Pcinc_031204</name>
</gene>
<keyword evidence="4" id="KW-1185">Reference proteome</keyword>
<evidence type="ECO:0000256" key="1">
    <source>
        <dbReference type="ARBA" id="ARBA00023319"/>
    </source>
</evidence>
<dbReference type="GO" id="GO:0070593">
    <property type="term" value="P:dendrite self-avoidance"/>
    <property type="evidence" value="ECO:0007669"/>
    <property type="project" value="TreeGrafter"/>
</dbReference>
<dbReference type="Pfam" id="PF13927">
    <property type="entry name" value="Ig_3"/>
    <property type="match status" value="2"/>
</dbReference>
<dbReference type="GO" id="GO:0007156">
    <property type="term" value="P:homophilic cell adhesion via plasma membrane adhesion molecules"/>
    <property type="evidence" value="ECO:0007669"/>
    <property type="project" value="TreeGrafter"/>
</dbReference>
<dbReference type="SMART" id="SM00409">
    <property type="entry name" value="IG"/>
    <property type="match status" value="2"/>
</dbReference>
<dbReference type="InterPro" id="IPR007110">
    <property type="entry name" value="Ig-like_dom"/>
</dbReference>
<dbReference type="InterPro" id="IPR036179">
    <property type="entry name" value="Ig-like_dom_sf"/>
</dbReference>
<dbReference type="InterPro" id="IPR013783">
    <property type="entry name" value="Ig-like_fold"/>
</dbReference>
<dbReference type="PANTHER" id="PTHR10075">
    <property type="entry name" value="BASIGIN RELATED"/>
    <property type="match status" value="1"/>
</dbReference>
<feature type="domain" description="Ig-like" evidence="2">
    <location>
        <begin position="49"/>
        <end position="143"/>
    </location>
</feature>
<feature type="domain" description="Ig-like" evidence="2">
    <location>
        <begin position="148"/>
        <end position="240"/>
    </location>
</feature>
<evidence type="ECO:0000313" key="4">
    <source>
        <dbReference type="Proteomes" id="UP001286313"/>
    </source>
</evidence>
<dbReference type="GO" id="GO:0098632">
    <property type="term" value="F:cell-cell adhesion mediator activity"/>
    <property type="evidence" value="ECO:0007669"/>
    <property type="project" value="TreeGrafter"/>
</dbReference>
<dbReference type="Proteomes" id="UP001286313">
    <property type="component" value="Unassembled WGS sequence"/>
</dbReference>
<keyword evidence="1" id="KW-0393">Immunoglobulin domain</keyword>
<reference evidence="3" key="1">
    <citation type="submission" date="2023-10" db="EMBL/GenBank/DDBJ databases">
        <title>Genome assemblies of two species of porcelain crab, Petrolisthes cinctipes and Petrolisthes manimaculis (Anomura: Porcellanidae).</title>
        <authorList>
            <person name="Angst P."/>
        </authorList>
    </citation>
    <scope>NUCLEOTIDE SEQUENCE</scope>
    <source>
        <strain evidence="3">PB745_01</strain>
        <tissue evidence="3">Gill</tissue>
    </source>
</reference>
<comment type="caution">
    <text evidence="3">The sequence shown here is derived from an EMBL/GenBank/DDBJ whole genome shotgun (WGS) entry which is preliminary data.</text>
</comment>
<dbReference type="SUPFAM" id="SSF48726">
    <property type="entry name" value="Immunoglobulin"/>
    <property type="match status" value="3"/>
</dbReference>
<dbReference type="GO" id="GO:0007411">
    <property type="term" value="P:axon guidance"/>
    <property type="evidence" value="ECO:0007669"/>
    <property type="project" value="TreeGrafter"/>
</dbReference>
<dbReference type="FunFam" id="2.60.40.10:FF:000333">
    <property type="entry name" value="Down syndrome cell adhesion molecule"/>
    <property type="match status" value="2"/>
</dbReference>
<dbReference type="SMART" id="SM00408">
    <property type="entry name" value="IGc2"/>
    <property type="match status" value="2"/>
</dbReference>
<sequence length="252" mass="26878">MDRRVEQDGTLVVERVRKKVDAGVYTCTATNKQGRSATGSVRVEVLVPPKISPISVGERVQAGERVTLTCTVSLGDEPLSITWLWHGTPIGSSNTNPGGLSVVNLNSYNSVLSIELVGPQHAGDFTCVATNAAAATRYTYTLTVHVPPRIEPFSFQEGLSEGMRTRVICGVNQGDLPLTLTWFKDGQSLSHGRSPDIQLKVIDQYSSVMVLASLSAEHSGRYTCQAHNAAAAVRSSATLSVHGKVEAPPPAP</sequence>
<dbReference type="GO" id="GO:0030424">
    <property type="term" value="C:axon"/>
    <property type="evidence" value="ECO:0007669"/>
    <property type="project" value="TreeGrafter"/>
</dbReference>